<evidence type="ECO:0000313" key="2">
    <source>
        <dbReference type="Proteomes" id="UP001239111"/>
    </source>
</evidence>
<gene>
    <name evidence="1" type="ORF">QAD02_020191</name>
</gene>
<dbReference type="EMBL" id="CM056741">
    <property type="protein sequence ID" value="KAJ8684399.1"/>
    <property type="molecule type" value="Genomic_DNA"/>
</dbReference>
<sequence length="444" mass="48893">MIVFSENNGCRTSTGEPGDCINLMLCSEFLFILEHSSDSSPSRFELIRLNHCGFDGNDPKVCCPRRNQQDSQDQKPTSLFRLRPPKLAENQDKSDSLLKTLNLDESKKRGHGNANRMINENEEHRIRLEDRIFENETGTEFFQTTGDPPKVGQFSSADCGIDQSNRIYGGTIAEIDEFPWMAILEFNTPDGVRLGCAGLLIGPQYVLTAAHCIRDGLIIPPSWRLRSVRLGEYNLRTDPDCIPEGLEGLRCAPPALSYGIEFAVAHERFRPSDQNQRNDVALIKLAVPAVLNAYVRPICLPKNSELRHRLYVAGWGRTGITSSFQHDGGPGAAGSGGRSSSAVQLVKLTVPLIDKQRCDRAYAVKGIFLGPSQICAGGERGKDTCTGDSGGPLMQRDSSTARWHAVGIVSFGPTLCGSSDWPGVYTKLHDYLPWLIEKLRLSSA</sequence>
<accession>A0ACC2PLD6</accession>
<reference evidence="1" key="1">
    <citation type="submission" date="2023-04" db="EMBL/GenBank/DDBJ databases">
        <title>A chromosome-level genome assembly of the parasitoid wasp Eretmocerus hayati.</title>
        <authorList>
            <person name="Zhong Y."/>
            <person name="Liu S."/>
            <person name="Liu Y."/>
        </authorList>
    </citation>
    <scope>NUCLEOTIDE SEQUENCE</scope>
    <source>
        <strain evidence="1">ZJU_SS_LIU_2023</strain>
    </source>
</reference>
<name>A0ACC2PLD6_9HYME</name>
<comment type="caution">
    <text evidence="1">The sequence shown here is derived from an EMBL/GenBank/DDBJ whole genome shotgun (WGS) entry which is preliminary data.</text>
</comment>
<protein>
    <submittedName>
        <fullName evidence="1">Uncharacterized protein</fullName>
    </submittedName>
</protein>
<keyword evidence="2" id="KW-1185">Reference proteome</keyword>
<dbReference type="Proteomes" id="UP001239111">
    <property type="component" value="Chromosome 1"/>
</dbReference>
<organism evidence="1 2">
    <name type="scientific">Eretmocerus hayati</name>
    <dbReference type="NCBI Taxonomy" id="131215"/>
    <lineage>
        <taxon>Eukaryota</taxon>
        <taxon>Metazoa</taxon>
        <taxon>Ecdysozoa</taxon>
        <taxon>Arthropoda</taxon>
        <taxon>Hexapoda</taxon>
        <taxon>Insecta</taxon>
        <taxon>Pterygota</taxon>
        <taxon>Neoptera</taxon>
        <taxon>Endopterygota</taxon>
        <taxon>Hymenoptera</taxon>
        <taxon>Apocrita</taxon>
        <taxon>Proctotrupomorpha</taxon>
        <taxon>Chalcidoidea</taxon>
        <taxon>Aphelinidae</taxon>
        <taxon>Aphelininae</taxon>
        <taxon>Eretmocerus</taxon>
    </lineage>
</organism>
<evidence type="ECO:0000313" key="1">
    <source>
        <dbReference type="EMBL" id="KAJ8684399.1"/>
    </source>
</evidence>
<proteinExistence type="predicted"/>